<protein>
    <submittedName>
        <fullName evidence="1">Uncharacterized protein</fullName>
    </submittedName>
</protein>
<reference evidence="1" key="1">
    <citation type="submission" date="2022-07" db="EMBL/GenBank/DDBJ databases">
        <authorList>
            <person name="Torres-Arroyo K.M."/>
            <person name="Cardona-Perez A.V."/>
            <person name="Cruz-Vazquez C.O."/>
            <person name="Davila-Rivera B.E."/>
            <person name="Flores-Rivera E.M."/>
            <person name="Morales-Rodriguez J."/>
            <person name="Ramirez-Renta G.M."/>
            <person name="Ramos-Rodriguez C.M."/>
            <person name="Rodriguez-Rivera J.M."/>
            <person name="Toledo-Marrero N."/>
            <person name="Velazquez-Nunez L.D."/>
            <person name="Velez-Alicea A.S."/>
            <person name="Vazquez E."/>
            <person name="Balish M.F."/>
            <person name="Garlena R.A."/>
            <person name="Russell D.A."/>
            <person name="Jacobs-Sera D."/>
            <person name="Hatfull G.F."/>
        </authorList>
    </citation>
    <scope>NUCLEOTIDE SEQUENCE</scope>
</reference>
<dbReference type="Proteomes" id="UP001058660">
    <property type="component" value="Segment"/>
</dbReference>
<accession>A0A9E7TUS7</accession>
<organism evidence="1 2">
    <name type="scientific">Microbacterium phage Cen1621</name>
    <dbReference type="NCBI Taxonomy" id="2965191"/>
    <lineage>
        <taxon>Viruses</taxon>
        <taxon>Duplodnaviria</taxon>
        <taxon>Heunggongvirae</taxon>
        <taxon>Uroviricota</taxon>
        <taxon>Caudoviricetes</taxon>
        <taxon>Casidaviridae</taxon>
        <taxon>Cenunavirus</taxon>
        <taxon>Cenunavirus Cen1621</taxon>
    </lineage>
</organism>
<proteinExistence type="predicted"/>
<gene>
    <name evidence="1" type="primary">34</name>
    <name evidence="1" type="ORF">SEA_CEN1621_34</name>
</gene>
<dbReference type="EMBL" id="ON970568">
    <property type="protein sequence ID" value="UVK59093.1"/>
    <property type="molecule type" value="Genomic_DNA"/>
</dbReference>
<keyword evidence="2" id="KW-1185">Reference proteome</keyword>
<evidence type="ECO:0000313" key="2">
    <source>
        <dbReference type="Proteomes" id="UP001058660"/>
    </source>
</evidence>
<sequence>MTPPELLDPEDIAAELGYEPGDYKRPGFMAELLDRIDNDEI</sequence>
<evidence type="ECO:0000313" key="1">
    <source>
        <dbReference type="EMBL" id="UVK59093.1"/>
    </source>
</evidence>
<name>A0A9E7TUS7_9CAUD</name>